<protein>
    <submittedName>
        <fullName evidence="2">Uncharacterized protein</fullName>
    </submittedName>
</protein>
<comment type="caution">
    <text evidence="2">The sequence shown here is derived from an EMBL/GenBank/DDBJ whole genome shotgun (WGS) entry which is preliminary data.</text>
</comment>
<organism evidence="2 3">
    <name type="scientific">Characodon lateralis</name>
    <dbReference type="NCBI Taxonomy" id="208331"/>
    <lineage>
        <taxon>Eukaryota</taxon>
        <taxon>Metazoa</taxon>
        <taxon>Chordata</taxon>
        <taxon>Craniata</taxon>
        <taxon>Vertebrata</taxon>
        <taxon>Euteleostomi</taxon>
        <taxon>Actinopterygii</taxon>
        <taxon>Neopterygii</taxon>
        <taxon>Teleostei</taxon>
        <taxon>Neoteleostei</taxon>
        <taxon>Acanthomorphata</taxon>
        <taxon>Ovalentaria</taxon>
        <taxon>Atherinomorphae</taxon>
        <taxon>Cyprinodontiformes</taxon>
        <taxon>Goodeidae</taxon>
        <taxon>Characodon</taxon>
    </lineage>
</organism>
<evidence type="ECO:0000313" key="2">
    <source>
        <dbReference type="EMBL" id="MED6285422.1"/>
    </source>
</evidence>
<accession>A0ABU7EDR6</accession>
<keyword evidence="3" id="KW-1185">Reference proteome</keyword>
<name>A0ABU7EDR6_9TELE</name>
<feature type="region of interest" description="Disordered" evidence="1">
    <location>
        <begin position="117"/>
        <end position="136"/>
    </location>
</feature>
<feature type="non-terminal residue" evidence="2">
    <location>
        <position position="136"/>
    </location>
</feature>
<feature type="region of interest" description="Disordered" evidence="1">
    <location>
        <begin position="87"/>
        <end position="108"/>
    </location>
</feature>
<evidence type="ECO:0000313" key="3">
    <source>
        <dbReference type="Proteomes" id="UP001352852"/>
    </source>
</evidence>
<sequence length="136" mass="14640">MAQFNLKRFLESPSLELLESCQKDDLAQISAHFCIYYLRQFLKKELRNLVVEKLVELGVLVFSEISVSSVAQPALTSAAVAQSEALSSDEGGKKVLGKPPAVSPDVDAEVGVGIKTPYTLPRFNPLSDASSLAGSK</sequence>
<proteinExistence type="predicted"/>
<evidence type="ECO:0000256" key="1">
    <source>
        <dbReference type="SAM" id="MobiDB-lite"/>
    </source>
</evidence>
<feature type="compositionally biased region" description="Polar residues" evidence="1">
    <location>
        <begin position="127"/>
        <end position="136"/>
    </location>
</feature>
<gene>
    <name evidence="2" type="ORF">CHARACLAT_029145</name>
</gene>
<dbReference type="EMBL" id="JAHUTJ010053234">
    <property type="protein sequence ID" value="MED6285422.1"/>
    <property type="molecule type" value="Genomic_DNA"/>
</dbReference>
<dbReference type="Proteomes" id="UP001352852">
    <property type="component" value="Unassembled WGS sequence"/>
</dbReference>
<reference evidence="2 3" key="1">
    <citation type="submission" date="2021-06" db="EMBL/GenBank/DDBJ databases">
        <authorList>
            <person name="Palmer J.M."/>
        </authorList>
    </citation>
    <scope>NUCLEOTIDE SEQUENCE [LARGE SCALE GENOMIC DNA]</scope>
    <source>
        <strain evidence="2 3">CL_MEX2019</strain>
        <tissue evidence="2">Muscle</tissue>
    </source>
</reference>